<dbReference type="Pfam" id="PF02615">
    <property type="entry name" value="Ldh_2"/>
    <property type="match status" value="1"/>
</dbReference>
<dbReference type="InterPro" id="IPR036111">
    <property type="entry name" value="Mal/L-sulfo/L-lacto_DH-like_sf"/>
</dbReference>
<dbReference type="Gene3D" id="1.10.1530.10">
    <property type="match status" value="1"/>
</dbReference>
<comment type="similarity">
    <text evidence="1">Belongs to the LDH2/MDH2 oxidoreductase family.</text>
</comment>
<dbReference type="KEGG" id="ptaw:DW352_16320"/>
<keyword evidence="4" id="KW-1185">Reference proteome</keyword>
<dbReference type="RefSeq" id="WP_115692331.1">
    <property type="nucleotide sequence ID" value="NZ_CP031417.1"/>
</dbReference>
<accession>A0A345ZYF5</accession>
<evidence type="ECO:0000313" key="4">
    <source>
        <dbReference type="Proteomes" id="UP000254889"/>
    </source>
</evidence>
<dbReference type="OrthoDB" id="9811519at2"/>
<dbReference type="Proteomes" id="UP000254889">
    <property type="component" value="Chromosome"/>
</dbReference>
<dbReference type="InterPro" id="IPR003767">
    <property type="entry name" value="Malate/L-lactate_DH-like"/>
</dbReference>
<dbReference type="InterPro" id="IPR043143">
    <property type="entry name" value="Mal/L-sulf/L-lact_DH-like_NADP"/>
</dbReference>
<proteinExistence type="inferred from homology"/>
<organism evidence="3 4">
    <name type="scientific">Pseudolabrys taiwanensis</name>
    <dbReference type="NCBI Taxonomy" id="331696"/>
    <lineage>
        <taxon>Bacteria</taxon>
        <taxon>Pseudomonadati</taxon>
        <taxon>Pseudomonadota</taxon>
        <taxon>Alphaproteobacteria</taxon>
        <taxon>Hyphomicrobiales</taxon>
        <taxon>Xanthobacteraceae</taxon>
        <taxon>Pseudolabrys</taxon>
    </lineage>
</organism>
<dbReference type="EMBL" id="CP031417">
    <property type="protein sequence ID" value="AXK81952.1"/>
    <property type="molecule type" value="Genomic_DNA"/>
</dbReference>
<dbReference type="PANTHER" id="PTHR11091">
    <property type="entry name" value="OXIDOREDUCTASE-RELATED"/>
    <property type="match status" value="1"/>
</dbReference>
<dbReference type="Gene3D" id="3.30.1370.60">
    <property type="entry name" value="Hypothetical oxidoreductase yiak, domain 2"/>
    <property type="match status" value="1"/>
</dbReference>
<evidence type="ECO:0000313" key="3">
    <source>
        <dbReference type="EMBL" id="AXK81952.1"/>
    </source>
</evidence>
<protein>
    <submittedName>
        <fullName evidence="3">Ldh family oxidoreductase</fullName>
    </submittedName>
</protein>
<evidence type="ECO:0000256" key="2">
    <source>
        <dbReference type="ARBA" id="ARBA00023002"/>
    </source>
</evidence>
<keyword evidence="2" id="KW-0560">Oxidoreductase</keyword>
<dbReference type="SUPFAM" id="SSF89733">
    <property type="entry name" value="L-sulfolactate dehydrogenase-like"/>
    <property type="match status" value="1"/>
</dbReference>
<evidence type="ECO:0000256" key="1">
    <source>
        <dbReference type="ARBA" id="ARBA00006056"/>
    </source>
</evidence>
<dbReference type="AlphaFoldDB" id="A0A345ZYF5"/>
<dbReference type="PANTHER" id="PTHR11091:SF0">
    <property type="entry name" value="MALATE DEHYDROGENASE"/>
    <property type="match status" value="1"/>
</dbReference>
<sequence>MNAPMAVSRIPVAAVTGLIADAMIKAGLPAADAAKVAELMLEADLIGADAHGVFRLSQYVERLKIGAINPRPDIKVERTAPATALIDGDNGMGHVVIARAAETAVELARECGVAWVGCRMSNHAGAAGVYAALPLKADMIGLYSAVASANHMPLAGGAEPLLGTNPLAIAVPAGDEPPVVLDIATSIVSYGTIKNHRLQNKPLAHDWMVDPATGAAVTDPHQSAHALLLPMGGYKGAGLALMLGLLGGTLNGALFGRDVVDFNNRPDAVTNTGQFVVALDPARFQKLDVFKAEVDRHVRSLRASQSLPGHSVRLPGDERARRRADRLQNGLALPPELLKQLDTMAGELGVKRLAER</sequence>
<dbReference type="GO" id="GO:0016491">
    <property type="term" value="F:oxidoreductase activity"/>
    <property type="evidence" value="ECO:0007669"/>
    <property type="project" value="UniProtKB-KW"/>
</dbReference>
<gene>
    <name evidence="3" type="ORF">DW352_16320</name>
</gene>
<dbReference type="InterPro" id="IPR043144">
    <property type="entry name" value="Mal/L-sulf/L-lact_DH-like_ah"/>
</dbReference>
<reference evidence="3 4" key="1">
    <citation type="submission" date="2018-07" db="EMBL/GenBank/DDBJ databases">
        <authorList>
            <person name="Quirk P.G."/>
            <person name="Krulwich T.A."/>
        </authorList>
    </citation>
    <scope>NUCLEOTIDE SEQUENCE [LARGE SCALE GENOMIC DNA]</scope>
    <source>
        <strain evidence="3 4">CC-BB4</strain>
    </source>
</reference>
<name>A0A345ZYF5_9HYPH</name>